<reference evidence="1" key="2">
    <citation type="submission" date="2023-05" db="EMBL/GenBank/DDBJ databases">
        <authorList>
            <person name="Fouks B."/>
        </authorList>
    </citation>
    <scope>NUCLEOTIDE SEQUENCE</scope>
    <source>
        <strain evidence="1">Stay&amp;Tobe</strain>
        <tissue evidence="1">Testes</tissue>
    </source>
</reference>
<evidence type="ECO:0000313" key="1">
    <source>
        <dbReference type="EMBL" id="KAJ9592982.1"/>
    </source>
</evidence>
<comment type="caution">
    <text evidence="1">The sequence shown here is derived from an EMBL/GenBank/DDBJ whole genome shotgun (WGS) entry which is preliminary data.</text>
</comment>
<dbReference type="AlphaFoldDB" id="A0AAD8A746"/>
<evidence type="ECO:0000313" key="2">
    <source>
        <dbReference type="Proteomes" id="UP001233999"/>
    </source>
</evidence>
<name>A0AAD8A746_DIPPU</name>
<dbReference type="EMBL" id="JASPKZ010003794">
    <property type="protein sequence ID" value="KAJ9592982.1"/>
    <property type="molecule type" value="Genomic_DNA"/>
</dbReference>
<reference evidence="1" key="1">
    <citation type="journal article" date="2023" name="IScience">
        <title>Live-bearing cockroach genome reveals convergent evolutionary mechanisms linked to viviparity in insects and beyond.</title>
        <authorList>
            <person name="Fouks B."/>
            <person name="Harrison M.C."/>
            <person name="Mikhailova A.A."/>
            <person name="Marchal E."/>
            <person name="English S."/>
            <person name="Carruthers M."/>
            <person name="Jennings E.C."/>
            <person name="Chiamaka E.L."/>
            <person name="Frigard R.A."/>
            <person name="Pippel M."/>
            <person name="Attardo G.M."/>
            <person name="Benoit J.B."/>
            <person name="Bornberg-Bauer E."/>
            <person name="Tobe S.S."/>
        </authorList>
    </citation>
    <scope>NUCLEOTIDE SEQUENCE</scope>
    <source>
        <strain evidence="1">Stay&amp;Tobe</strain>
    </source>
</reference>
<proteinExistence type="predicted"/>
<protein>
    <submittedName>
        <fullName evidence="1">Uncharacterized protein</fullName>
    </submittedName>
</protein>
<dbReference type="Proteomes" id="UP001233999">
    <property type="component" value="Unassembled WGS sequence"/>
</dbReference>
<keyword evidence="2" id="KW-1185">Reference proteome</keyword>
<sequence>MCGKLYCPLISETGCAISSQDDCAPDEVYLYPGLICECCGACLSRTLSENAKCDYTVMNEHTPGCAQGLCCSTDEACVKKTSEYGAP</sequence>
<organism evidence="1 2">
    <name type="scientific">Diploptera punctata</name>
    <name type="common">Pacific beetle cockroach</name>
    <dbReference type="NCBI Taxonomy" id="6984"/>
    <lineage>
        <taxon>Eukaryota</taxon>
        <taxon>Metazoa</taxon>
        <taxon>Ecdysozoa</taxon>
        <taxon>Arthropoda</taxon>
        <taxon>Hexapoda</taxon>
        <taxon>Insecta</taxon>
        <taxon>Pterygota</taxon>
        <taxon>Neoptera</taxon>
        <taxon>Polyneoptera</taxon>
        <taxon>Dictyoptera</taxon>
        <taxon>Blattodea</taxon>
        <taxon>Blaberoidea</taxon>
        <taxon>Blaberidae</taxon>
        <taxon>Diplopterinae</taxon>
        <taxon>Diploptera</taxon>
    </lineage>
</organism>
<gene>
    <name evidence="1" type="ORF">L9F63_015352</name>
</gene>
<accession>A0AAD8A746</accession>